<gene>
    <name evidence="2" type="ORF">pFRL6_398c</name>
</gene>
<organism evidence="2">
    <name type="scientific">Streptomyces sp. F12</name>
    <dbReference type="NCBI Taxonomy" id="1436084"/>
    <lineage>
        <taxon>Bacteria</taxon>
        <taxon>Bacillati</taxon>
        <taxon>Actinomycetota</taxon>
        <taxon>Actinomycetes</taxon>
        <taxon>Kitasatosporales</taxon>
        <taxon>Streptomycetaceae</taxon>
        <taxon>Streptomyces</taxon>
    </lineage>
</organism>
<proteinExistence type="predicted"/>
<accession>V9Z4T8</accession>
<protein>
    <submittedName>
        <fullName evidence="2">Uncharacterized protein</fullName>
    </submittedName>
</protein>
<dbReference type="AlphaFoldDB" id="V9Z4T8"/>
<feature type="compositionally biased region" description="Basic residues" evidence="1">
    <location>
        <begin position="90"/>
        <end position="102"/>
    </location>
</feature>
<reference evidence="2" key="1">
    <citation type="submission" date="2013-09" db="EMBL/GenBank/DDBJ databases">
        <title>Complete nucleotide sequence of Streptomyces linear plasmid pFRL6.</title>
        <authorList>
            <person name="Chen Z."/>
            <person name="Fang P."/>
            <person name="Qin Z."/>
        </authorList>
    </citation>
    <scope>NUCLEOTIDE SEQUENCE</scope>
    <source>
        <plasmid evidence="2">pFRL6</plasmid>
    </source>
</reference>
<dbReference type="EMBL" id="KF602051">
    <property type="protein sequence ID" value="AHE40485.1"/>
    <property type="molecule type" value="Genomic_DNA"/>
</dbReference>
<evidence type="ECO:0000256" key="1">
    <source>
        <dbReference type="SAM" id="MobiDB-lite"/>
    </source>
</evidence>
<name>V9Z4T8_9ACTN</name>
<feature type="region of interest" description="Disordered" evidence="1">
    <location>
        <begin position="81"/>
        <end position="102"/>
    </location>
</feature>
<keyword evidence="2" id="KW-0614">Plasmid</keyword>
<evidence type="ECO:0000313" key="2">
    <source>
        <dbReference type="EMBL" id="AHE40485.1"/>
    </source>
</evidence>
<sequence>MTRQQGLAGARYTARPDLDPVRPHDTFAVRHHRRGGAGKTRTDASDLARLLAERSWPPALLFDLPGNDLRPASYRPVIADLDWPFDTPRPPRRPRGPRRGHE</sequence>
<feature type="compositionally biased region" description="Basic and acidic residues" evidence="1">
    <location>
        <begin position="14"/>
        <end position="23"/>
    </location>
</feature>
<feature type="region of interest" description="Disordered" evidence="1">
    <location>
        <begin position="1"/>
        <end position="23"/>
    </location>
</feature>
<geneLocation type="plasmid" evidence="2">
    <name>pFRL6</name>
</geneLocation>